<accession>F9YVS6</accession>
<dbReference type="GO" id="GO:0030313">
    <property type="term" value="C:cell envelope"/>
    <property type="evidence" value="ECO:0007669"/>
    <property type="project" value="UniProtKB-SubCell"/>
</dbReference>
<dbReference type="RefSeq" id="WP_013997230.1">
    <property type="nucleotide sequence ID" value="NC_015846.1"/>
</dbReference>
<dbReference type="KEGG" id="ccm:Ccan_11240"/>
<proteinExistence type="predicted"/>
<protein>
    <submittedName>
        <fullName evidence="6">Thioredoxin family protein</fullName>
        <ecNumber evidence="6">1.11.1.15</ecNumber>
    </submittedName>
</protein>
<evidence type="ECO:0000256" key="4">
    <source>
        <dbReference type="ARBA" id="ARBA00023284"/>
    </source>
</evidence>
<keyword evidence="3" id="KW-1015">Disulfide bond</keyword>
<sequence>MRKIIPIIFTIITLSLFTKCSKQVSYVIISGQIKNYSDNSFKITGNNFSKELKVNSQGIFADTLYVNSNFYHLYADKIYIPIFLKQGEKINIQIDSNEKKIQAYFLGNNSLAHYNNYLQHKKQISNEFQVNFVEIFKKEVTDFEKAIYNLEENYSNLLQTQKLVEEYIIIEEKSNKYELALLKEIYPKTHKRLTKSAVQNSEKFVIELAAIDYDNAADFETFKSYRDLVTESFITKLNVNTEKKIEKGTKYINDLKSKNIQSHLSRLLVAYLSAKNKEYDNDLIVKTIQKFAEDQEIIRQAQIKYDNLYRIEVGKSAPNFNLENQKGDLISLESFNGKVVYIDIWATWCAPCINEIPAIKSLENKYHNKDIVFLSISIDKDKQKWKDFLRSNKMQGIQLYAGIENEFVQIYNIKTIPRFILIDKQGKIVDDNALKPSNTNIYSILNKYL</sequence>
<dbReference type="InterPro" id="IPR036249">
    <property type="entry name" value="Thioredoxin-like_sf"/>
</dbReference>
<dbReference type="eggNOG" id="COG0526">
    <property type="taxonomic scope" value="Bacteria"/>
</dbReference>
<dbReference type="PANTHER" id="PTHR42852:SF6">
    <property type="entry name" value="THIOL:DISULFIDE INTERCHANGE PROTEIN DSBE"/>
    <property type="match status" value="1"/>
</dbReference>
<comment type="subcellular location">
    <subcellularLocation>
        <location evidence="1">Cell envelope</location>
    </subcellularLocation>
</comment>
<dbReference type="Proteomes" id="UP000008895">
    <property type="component" value="Chromosome"/>
</dbReference>
<keyword evidence="6" id="KW-0575">Peroxidase</keyword>
<evidence type="ECO:0000313" key="6">
    <source>
        <dbReference type="EMBL" id="AEK23240.1"/>
    </source>
</evidence>
<dbReference type="STRING" id="860228.Ccan_11240"/>
<evidence type="ECO:0000256" key="2">
    <source>
        <dbReference type="ARBA" id="ARBA00022748"/>
    </source>
</evidence>
<dbReference type="PROSITE" id="PS51352">
    <property type="entry name" value="THIOREDOXIN_2"/>
    <property type="match status" value="1"/>
</dbReference>
<dbReference type="PANTHER" id="PTHR42852">
    <property type="entry name" value="THIOL:DISULFIDE INTERCHANGE PROTEIN DSBE"/>
    <property type="match status" value="1"/>
</dbReference>
<dbReference type="OrthoDB" id="743079at2"/>
<dbReference type="Pfam" id="PF08534">
    <property type="entry name" value="Redoxin"/>
    <property type="match status" value="1"/>
</dbReference>
<organism evidence="6 7">
    <name type="scientific">Capnocytophaga canimorsus (strain 5)</name>
    <dbReference type="NCBI Taxonomy" id="860228"/>
    <lineage>
        <taxon>Bacteria</taxon>
        <taxon>Pseudomonadati</taxon>
        <taxon>Bacteroidota</taxon>
        <taxon>Flavobacteriia</taxon>
        <taxon>Flavobacteriales</taxon>
        <taxon>Flavobacteriaceae</taxon>
        <taxon>Capnocytophaga</taxon>
    </lineage>
</organism>
<evidence type="ECO:0000313" key="7">
    <source>
        <dbReference type="Proteomes" id="UP000008895"/>
    </source>
</evidence>
<dbReference type="CDD" id="cd02966">
    <property type="entry name" value="TlpA_like_family"/>
    <property type="match status" value="1"/>
</dbReference>
<dbReference type="GO" id="GO:0017004">
    <property type="term" value="P:cytochrome complex assembly"/>
    <property type="evidence" value="ECO:0007669"/>
    <property type="project" value="UniProtKB-KW"/>
</dbReference>
<dbReference type="EMBL" id="CP002113">
    <property type="protein sequence ID" value="AEK23240.1"/>
    <property type="molecule type" value="Genomic_DNA"/>
</dbReference>
<name>F9YVS6_CAPCC</name>
<gene>
    <name evidence="6" type="ordered locus">Ccan_11240</name>
</gene>
<keyword evidence="6" id="KW-0560">Oxidoreductase</keyword>
<dbReference type="InterPro" id="IPR050553">
    <property type="entry name" value="Thioredoxin_ResA/DsbE_sf"/>
</dbReference>
<keyword evidence="2" id="KW-0201">Cytochrome c-type biogenesis</keyword>
<dbReference type="HOGENOM" id="CLU_042529_1_1_10"/>
<reference evidence="6 7" key="1">
    <citation type="journal article" date="2011" name="J. Bacteriol.">
        <title>Complete genome sequence of the dog commensal and human pathogen Capnocytophaga canimorsus strain 5.</title>
        <authorList>
            <person name="Manfredi P."/>
            <person name="Pagni M."/>
            <person name="Cornelis G.R."/>
        </authorList>
    </citation>
    <scope>NUCLEOTIDE SEQUENCE [LARGE SCALE GENOMIC DNA]</scope>
    <source>
        <strain evidence="7">5</strain>
    </source>
</reference>
<dbReference type="AlphaFoldDB" id="F9YVS6"/>
<dbReference type="EC" id="1.11.1.15" evidence="6"/>
<evidence type="ECO:0000256" key="3">
    <source>
        <dbReference type="ARBA" id="ARBA00023157"/>
    </source>
</evidence>
<keyword evidence="7" id="KW-1185">Reference proteome</keyword>
<dbReference type="SUPFAM" id="SSF52833">
    <property type="entry name" value="Thioredoxin-like"/>
    <property type="match status" value="1"/>
</dbReference>
<evidence type="ECO:0000259" key="5">
    <source>
        <dbReference type="PROSITE" id="PS51352"/>
    </source>
</evidence>
<feature type="domain" description="Thioredoxin" evidence="5">
    <location>
        <begin position="311"/>
        <end position="449"/>
    </location>
</feature>
<dbReference type="InterPro" id="IPR013766">
    <property type="entry name" value="Thioredoxin_domain"/>
</dbReference>
<keyword evidence="4" id="KW-0676">Redox-active center</keyword>
<evidence type="ECO:0000256" key="1">
    <source>
        <dbReference type="ARBA" id="ARBA00004196"/>
    </source>
</evidence>
<dbReference type="GO" id="GO:0004601">
    <property type="term" value="F:peroxidase activity"/>
    <property type="evidence" value="ECO:0007669"/>
    <property type="project" value="UniProtKB-KW"/>
</dbReference>
<dbReference type="Gene3D" id="3.40.30.10">
    <property type="entry name" value="Glutaredoxin"/>
    <property type="match status" value="1"/>
</dbReference>
<dbReference type="InterPro" id="IPR013740">
    <property type="entry name" value="Redoxin"/>
</dbReference>